<name>K1VJS2_TRIAC</name>
<dbReference type="STRING" id="1220162.K1VJS2"/>
<organism evidence="4 5">
    <name type="scientific">Trichosporon asahii var. asahii (strain CBS 8904)</name>
    <name type="common">Yeast</name>
    <dbReference type="NCBI Taxonomy" id="1220162"/>
    <lineage>
        <taxon>Eukaryota</taxon>
        <taxon>Fungi</taxon>
        <taxon>Dikarya</taxon>
        <taxon>Basidiomycota</taxon>
        <taxon>Agaricomycotina</taxon>
        <taxon>Tremellomycetes</taxon>
        <taxon>Trichosporonales</taxon>
        <taxon>Trichosporonaceae</taxon>
        <taxon>Trichosporon</taxon>
    </lineage>
</organism>
<dbReference type="PANTHER" id="PTHR21292:SF1">
    <property type="entry name" value="EXOCYST COMPLEX COMPONENT 3"/>
    <property type="match status" value="1"/>
</dbReference>
<dbReference type="InParanoid" id="K1VJS2"/>
<comment type="similarity">
    <text evidence="1">Belongs to the SEC6 family.</text>
</comment>
<sequence>MATFSASAAVGEVLRQPDDLLKLTTYRNKLLKEKAALDNKLQEGVRSQLDATRQALLRLQESRAAANMIRDDMTEIEKLMNTKDESDVFQKITRVSAVHRNFAQTAKMVEQLQSMADKVDYLGRLLDDDRSQGPISDAPHLLPIHFQLQQLESFRNETMAEAKRGNREEREILTRWFEPLDVLIKEFEGWMWELASNVVELARQGYGGTVVRLVKIIEFEGREDEKTVALRLVRKVGNDAARLRGVQGNARPIKNYRHKFLDAIEKNIKGKFADHYDRNELDLLGFIDGLDFMYKDIIRIKDDVEHLFPPDFEAVKWLIHRYHLALDEVLKKVVSSAPEAQVLLELYAWTKEYTRSMKELEVPSEWLQPPLLDGKAGDLLEDYVRLIITKLEEWTVNLQKQETAKFRTRTEEPSRGTDGLFGMDGVVDFFSIVNQQIDLALDSNQGAVLARVVTEVSKVQRRVQSEWVKLMSDEAQAQAEKRPEEVAGGLVEYVMALANDQLRAADFTEALQNRLEPLVSDKYKPTIVDRFNEAIDGYLDVAKQCTGTLVQFVFNDLRPATRQFMQSGWYNDQLMPQIIETMRDYMGDYQSHLNPSIFEIVIEDLLDAFLITYLTALRRAPPNSLRMPGAVQRLRSDISQVFDFFTLYKPPEELEPSFEIMDQVASMLSASPQMVFMDYWNFAKTHGPQLQFVEAIMRARDDLERGETNEVMDTLKRKVRDEGIEDPQEPTIMVSYVEPTPTDKQVKVLGASGAASLMANISAYAGTMASKAKGMRSERDRERF</sequence>
<dbReference type="FunCoup" id="K1VJS2">
    <property type="interactions" value="89"/>
</dbReference>
<keyword evidence="5" id="KW-1185">Reference proteome</keyword>
<dbReference type="GO" id="GO:0000149">
    <property type="term" value="F:SNARE binding"/>
    <property type="evidence" value="ECO:0007669"/>
    <property type="project" value="TreeGrafter"/>
</dbReference>
<dbReference type="InterPro" id="IPR010326">
    <property type="entry name" value="EXOC3/Sec6"/>
</dbReference>
<evidence type="ECO:0000256" key="2">
    <source>
        <dbReference type="ARBA" id="ARBA00022448"/>
    </source>
</evidence>
<dbReference type="GO" id="GO:0051601">
    <property type="term" value="P:exocyst localization"/>
    <property type="evidence" value="ECO:0007669"/>
    <property type="project" value="TreeGrafter"/>
</dbReference>
<comment type="caution">
    <text evidence="4">The sequence shown here is derived from an EMBL/GenBank/DDBJ whole genome shotgun (WGS) entry which is preliminary data.</text>
</comment>
<dbReference type="InterPro" id="IPR042532">
    <property type="entry name" value="EXOC3/Sec6_C"/>
</dbReference>
<dbReference type="PANTHER" id="PTHR21292">
    <property type="entry name" value="EXOCYST COMPLEX COMPONENT SEC6-RELATED"/>
    <property type="match status" value="1"/>
</dbReference>
<accession>K1VJS2</accession>
<gene>
    <name evidence="4" type="ORF">A1Q2_01284</name>
</gene>
<evidence type="ECO:0000256" key="3">
    <source>
        <dbReference type="ARBA" id="ARBA00022483"/>
    </source>
</evidence>
<protein>
    <submittedName>
        <fullName evidence="4">Vesicle fusion-related protein</fullName>
    </submittedName>
</protein>
<dbReference type="eggNOG" id="KOG2286">
    <property type="taxonomic scope" value="Eukaryota"/>
</dbReference>
<dbReference type="Proteomes" id="UP000006757">
    <property type="component" value="Unassembled WGS sequence"/>
</dbReference>
<dbReference type="OrthoDB" id="190098at2759"/>
<dbReference type="FunFam" id="1.10.357.50:FF:000006">
    <property type="entry name" value="Exocyst complex component sec6"/>
    <property type="match status" value="1"/>
</dbReference>
<dbReference type="HOGENOM" id="CLU_011776_2_0_1"/>
<evidence type="ECO:0000313" key="5">
    <source>
        <dbReference type="Proteomes" id="UP000006757"/>
    </source>
</evidence>
<dbReference type="Gene3D" id="1.10.357.70">
    <property type="entry name" value="Exocyst complex component Sec6, C-terminal domain"/>
    <property type="match status" value="1"/>
</dbReference>
<dbReference type="OMA" id="MNIGPKT"/>
<evidence type="ECO:0000256" key="1">
    <source>
        <dbReference type="ARBA" id="ARBA00009447"/>
    </source>
</evidence>
<evidence type="ECO:0000313" key="4">
    <source>
        <dbReference type="EMBL" id="EKD04400.1"/>
    </source>
</evidence>
<dbReference type="AlphaFoldDB" id="K1VJS2"/>
<reference evidence="4 5" key="1">
    <citation type="journal article" date="2012" name="Eukaryot. Cell">
        <title>Genome sequence of the Trichosporon asahii environmental strain CBS 8904.</title>
        <authorList>
            <person name="Yang R.Y."/>
            <person name="Li H.T."/>
            <person name="Zhu H."/>
            <person name="Zhou G.P."/>
            <person name="Wang M."/>
            <person name="Wang L."/>
        </authorList>
    </citation>
    <scope>NUCLEOTIDE SEQUENCE [LARGE SCALE GENOMIC DNA]</scope>
    <source>
        <strain evidence="4 5">CBS 8904</strain>
    </source>
</reference>
<dbReference type="GO" id="GO:0006887">
    <property type="term" value="P:exocytosis"/>
    <property type="evidence" value="ECO:0007669"/>
    <property type="project" value="UniProtKB-KW"/>
</dbReference>
<dbReference type="GO" id="GO:0000145">
    <property type="term" value="C:exocyst"/>
    <property type="evidence" value="ECO:0007669"/>
    <property type="project" value="InterPro"/>
</dbReference>
<keyword evidence="2" id="KW-0813">Transport</keyword>
<dbReference type="Pfam" id="PF06046">
    <property type="entry name" value="Sec6"/>
    <property type="match status" value="1"/>
</dbReference>
<dbReference type="EMBL" id="AMBO01000225">
    <property type="protein sequence ID" value="EKD04400.1"/>
    <property type="molecule type" value="Genomic_DNA"/>
</dbReference>
<proteinExistence type="inferred from homology"/>
<dbReference type="Gene3D" id="1.10.357.50">
    <property type="match status" value="1"/>
</dbReference>
<keyword evidence="3" id="KW-0268">Exocytosis</keyword>